<evidence type="ECO:0000313" key="4">
    <source>
        <dbReference type="Proteomes" id="UP000734823"/>
    </source>
</evidence>
<dbReference type="InterPro" id="IPR015889">
    <property type="entry name" value="Intradiol_dOase_core"/>
</dbReference>
<evidence type="ECO:0000259" key="2">
    <source>
        <dbReference type="Pfam" id="PF00775"/>
    </source>
</evidence>
<feature type="region of interest" description="Disordered" evidence="1">
    <location>
        <begin position="55"/>
        <end position="74"/>
    </location>
</feature>
<dbReference type="Pfam" id="PF00775">
    <property type="entry name" value="Dioxygenase_C"/>
    <property type="match status" value="1"/>
</dbReference>
<dbReference type="Gene3D" id="2.60.130.10">
    <property type="entry name" value="Aromatic compound dioxygenase"/>
    <property type="match status" value="1"/>
</dbReference>
<sequence>MDDHDRGLAFDLATLGRRRMLTLLGGAGLALAGCSTTTTTTTSTAAGECAEKIPAETAGPYPGDGSNGPNVLTESGIVRGDIRSSFGSTTTTTAAGIPLTIDLVVTKDCAPLGKAAVYLWHCDIDGRYSMYSPGVTGENYLRGVQETDAAGKVRFTSVFPAAYSGRWPHIHFEVYPSLAEATKAGEPTATSQLALPEDVCDAVYATDGYTQSVRNLGRTSLESDIVFRDGHDTQLATVTGDVGSGYTATLTIGI</sequence>
<accession>A0ABR7L3M6</accession>
<dbReference type="EMBL" id="JABVED010000003">
    <property type="protein sequence ID" value="MBC6447034.1"/>
    <property type="molecule type" value="Genomic_DNA"/>
</dbReference>
<dbReference type="PROSITE" id="PS51257">
    <property type="entry name" value="PROKAR_LIPOPROTEIN"/>
    <property type="match status" value="1"/>
</dbReference>
<dbReference type="InterPro" id="IPR006311">
    <property type="entry name" value="TAT_signal"/>
</dbReference>
<evidence type="ECO:0000313" key="3">
    <source>
        <dbReference type="EMBL" id="MBC6447034.1"/>
    </source>
</evidence>
<dbReference type="PANTHER" id="PTHR34315">
    <property type="match status" value="1"/>
</dbReference>
<feature type="domain" description="Intradiol ring-cleavage dioxygenases" evidence="2">
    <location>
        <begin position="96"/>
        <end position="165"/>
    </location>
</feature>
<gene>
    <name evidence="3" type="ORF">GPZ80_07600</name>
</gene>
<reference evidence="3 4" key="1">
    <citation type="submission" date="2020-06" db="EMBL/GenBank/DDBJ databases">
        <title>Actinokineospora xiongansis sp. nov., isolated from soil of Baiyangdian.</title>
        <authorList>
            <person name="Zhang X."/>
        </authorList>
    </citation>
    <scope>NUCLEOTIDE SEQUENCE [LARGE SCALE GENOMIC DNA]</scope>
    <source>
        <strain evidence="3 4">HBU206404</strain>
    </source>
</reference>
<name>A0ABR7L3M6_9PSEU</name>
<dbReference type="SUPFAM" id="SSF49482">
    <property type="entry name" value="Aromatic compound dioxygenase"/>
    <property type="match status" value="1"/>
</dbReference>
<proteinExistence type="predicted"/>
<comment type="caution">
    <text evidence="3">The sequence shown here is derived from an EMBL/GenBank/DDBJ whole genome shotgun (WGS) entry which is preliminary data.</text>
</comment>
<evidence type="ECO:0000256" key="1">
    <source>
        <dbReference type="SAM" id="MobiDB-lite"/>
    </source>
</evidence>
<dbReference type="PROSITE" id="PS51318">
    <property type="entry name" value="TAT"/>
    <property type="match status" value="1"/>
</dbReference>
<protein>
    <submittedName>
        <fullName evidence="3">3,4-dioxygenase subunit beta</fullName>
    </submittedName>
</protein>
<keyword evidence="4" id="KW-1185">Reference proteome</keyword>
<organism evidence="3 4">
    <name type="scientific">Actinokineospora xionganensis</name>
    <dbReference type="NCBI Taxonomy" id="2684470"/>
    <lineage>
        <taxon>Bacteria</taxon>
        <taxon>Bacillati</taxon>
        <taxon>Actinomycetota</taxon>
        <taxon>Actinomycetes</taxon>
        <taxon>Pseudonocardiales</taxon>
        <taxon>Pseudonocardiaceae</taxon>
        <taxon>Actinokineospora</taxon>
    </lineage>
</organism>
<dbReference type="PANTHER" id="PTHR34315:SF1">
    <property type="entry name" value="INTRADIOL RING-CLEAVAGE DIOXYGENASES DOMAIN-CONTAINING PROTEIN-RELATED"/>
    <property type="match status" value="1"/>
</dbReference>
<dbReference type="RefSeq" id="WP_187219442.1">
    <property type="nucleotide sequence ID" value="NZ_JABVED010000003.1"/>
</dbReference>
<dbReference type="Proteomes" id="UP000734823">
    <property type="component" value="Unassembled WGS sequence"/>
</dbReference>
<dbReference type="InterPro" id="IPR000627">
    <property type="entry name" value="Intradiol_dOase_C"/>
</dbReference>